<dbReference type="InterPro" id="IPR013783">
    <property type="entry name" value="Ig-like_fold"/>
</dbReference>
<keyword evidence="9" id="KW-0325">Glycoprotein</keyword>
<keyword evidence="6 10" id="KW-1133">Transmembrane helix</keyword>
<evidence type="ECO:0000256" key="10">
    <source>
        <dbReference type="SAM" id="Phobius"/>
    </source>
</evidence>
<evidence type="ECO:0000313" key="12">
    <source>
        <dbReference type="Proteomes" id="UP000570016"/>
    </source>
</evidence>
<dbReference type="EMBL" id="VZRY01002606">
    <property type="protein sequence ID" value="NWW88993.1"/>
    <property type="molecule type" value="Genomic_DNA"/>
</dbReference>
<evidence type="ECO:0000256" key="6">
    <source>
        <dbReference type="ARBA" id="ARBA00022989"/>
    </source>
</evidence>
<dbReference type="GO" id="GO:0002474">
    <property type="term" value="P:antigen processing and presentation of peptide antigen via MHC class I"/>
    <property type="evidence" value="ECO:0007669"/>
    <property type="project" value="UniProtKB-KW"/>
</dbReference>
<dbReference type="InterPro" id="IPR050208">
    <property type="entry name" value="MHC_class-I_related"/>
</dbReference>
<name>A0A7K6RSI0_9AVES</name>
<dbReference type="GO" id="GO:0009897">
    <property type="term" value="C:external side of plasma membrane"/>
    <property type="evidence" value="ECO:0007669"/>
    <property type="project" value="TreeGrafter"/>
</dbReference>
<accession>A0A7K6RSI0</accession>
<feature type="transmembrane region" description="Helical" evidence="10">
    <location>
        <begin position="63"/>
        <end position="87"/>
    </location>
</feature>
<dbReference type="InterPro" id="IPR003006">
    <property type="entry name" value="Ig/MHC_CS"/>
</dbReference>
<dbReference type="GO" id="GO:0042612">
    <property type="term" value="C:MHC class I protein complex"/>
    <property type="evidence" value="ECO:0007669"/>
    <property type="project" value="UniProtKB-KW"/>
</dbReference>
<dbReference type="SUPFAM" id="SSF48726">
    <property type="entry name" value="Immunoglobulin"/>
    <property type="match status" value="1"/>
</dbReference>
<dbReference type="Gene3D" id="2.60.40.10">
    <property type="entry name" value="Immunoglobulins"/>
    <property type="match status" value="1"/>
</dbReference>
<proteinExistence type="predicted"/>
<evidence type="ECO:0000256" key="8">
    <source>
        <dbReference type="ARBA" id="ARBA00023157"/>
    </source>
</evidence>
<evidence type="ECO:0000256" key="4">
    <source>
        <dbReference type="ARBA" id="ARBA00022729"/>
    </source>
</evidence>
<dbReference type="OrthoDB" id="8936120at2759"/>
<reference evidence="11 12" key="1">
    <citation type="submission" date="2019-09" db="EMBL/GenBank/DDBJ databases">
        <title>Bird 10,000 Genomes (B10K) Project - Family phase.</title>
        <authorList>
            <person name="Zhang G."/>
        </authorList>
    </citation>
    <scope>NUCLEOTIDE SEQUENCE [LARGE SCALE GENOMIC DNA]</scope>
    <source>
        <strain evidence="11">B10K-DU-029-58</strain>
        <tissue evidence="11">Muscle</tissue>
    </source>
</reference>
<comment type="caution">
    <text evidence="11">The sequence shown here is derived from an EMBL/GenBank/DDBJ whole genome shotgun (WGS) entry which is preliminary data.</text>
</comment>
<dbReference type="PROSITE" id="PS00290">
    <property type="entry name" value="IG_MHC"/>
    <property type="match status" value="1"/>
</dbReference>
<keyword evidence="12" id="KW-1185">Reference proteome</keyword>
<evidence type="ECO:0000256" key="3">
    <source>
        <dbReference type="ARBA" id="ARBA00022692"/>
    </source>
</evidence>
<dbReference type="PANTHER" id="PTHR16675:SF242">
    <property type="entry name" value="MAJOR HISTOCOMPATIBILITY COMPLEX CLASS I-RELATED GENE PROTEIN"/>
    <property type="match status" value="1"/>
</dbReference>
<evidence type="ECO:0000256" key="2">
    <source>
        <dbReference type="ARBA" id="ARBA00022451"/>
    </source>
</evidence>
<keyword evidence="3 10" id="KW-0812">Transmembrane</keyword>
<dbReference type="InterPro" id="IPR036179">
    <property type="entry name" value="Ig-like_dom_sf"/>
</dbReference>
<comment type="subcellular location">
    <subcellularLocation>
        <location evidence="1">Membrane</location>
        <topology evidence="1">Single-pass type I membrane protein</topology>
    </subcellularLocation>
</comment>
<evidence type="ECO:0000313" key="11">
    <source>
        <dbReference type="EMBL" id="NWW88993.1"/>
    </source>
</evidence>
<feature type="non-terminal residue" evidence="11">
    <location>
        <position position="1"/>
    </location>
</feature>
<evidence type="ECO:0000256" key="1">
    <source>
        <dbReference type="ARBA" id="ARBA00004479"/>
    </source>
</evidence>
<keyword evidence="8" id="KW-1015">Disulfide bond</keyword>
<feature type="non-terminal residue" evidence="11">
    <location>
        <position position="93"/>
    </location>
</feature>
<keyword evidence="4" id="KW-0732">Signal</keyword>
<keyword evidence="7 10" id="KW-0472">Membrane</keyword>
<dbReference type="Proteomes" id="UP000570016">
    <property type="component" value="Unassembled WGS sequence"/>
</dbReference>
<dbReference type="PANTHER" id="PTHR16675">
    <property type="entry name" value="MHC CLASS I-RELATED"/>
    <property type="match status" value="1"/>
</dbReference>
<organism evidence="11 12">
    <name type="scientific">Rhynochetos jubatus</name>
    <name type="common">kagu</name>
    <dbReference type="NCBI Taxonomy" id="54386"/>
    <lineage>
        <taxon>Eukaryota</taxon>
        <taxon>Metazoa</taxon>
        <taxon>Chordata</taxon>
        <taxon>Craniata</taxon>
        <taxon>Vertebrata</taxon>
        <taxon>Euteleostomi</taxon>
        <taxon>Archelosauria</taxon>
        <taxon>Archosauria</taxon>
        <taxon>Dinosauria</taxon>
        <taxon>Saurischia</taxon>
        <taxon>Theropoda</taxon>
        <taxon>Coelurosauria</taxon>
        <taxon>Aves</taxon>
        <taxon>Neognathae</taxon>
        <taxon>Neoaves</taxon>
        <taxon>Phaethontimorphae</taxon>
        <taxon>Eurypygiformes</taxon>
        <taxon>Rhynochetidae</taxon>
        <taxon>Rhynochetos</taxon>
    </lineage>
</organism>
<keyword evidence="5" id="KW-0391">Immunity</keyword>
<dbReference type="AlphaFoldDB" id="A0A7K6RSI0"/>
<dbReference type="GO" id="GO:0005615">
    <property type="term" value="C:extracellular space"/>
    <property type="evidence" value="ECO:0007669"/>
    <property type="project" value="TreeGrafter"/>
</dbReference>
<evidence type="ECO:0000256" key="7">
    <source>
        <dbReference type="ARBA" id="ARBA00023136"/>
    </source>
</evidence>
<gene>
    <name evidence="11" type="primary">Ha1f_0</name>
    <name evidence="11" type="ORF">RHYJUB_R11110</name>
</gene>
<keyword evidence="2" id="KW-0490">MHC I</keyword>
<protein>
    <submittedName>
        <fullName evidence="11">HA1F protein</fullName>
    </submittedName>
</protein>
<dbReference type="GO" id="GO:0006955">
    <property type="term" value="P:immune response"/>
    <property type="evidence" value="ECO:0007669"/>
    <property type="project" value="TreeGrafter"/>
</dbReference>
<evidence type="ECO:0000256" key="5">
    <source>
        <dbReference type="ARBA" id="ARBA00022859"/>
    </source>
</evidence>
<sequence length="93" mass="10213">LKDGKVRDHETERGSIVPNSDGTYYTWASIQARAAEKDKYQCCVDHASLREPGLFVWEPESNLSIILLAVALAIVATIAIVAGFAVWKHKSGK</sequence>
<evidence type="ECO:0000256" key="9">
    <source>
        <dbReference type="ARBA" id="ARBA00023180"/>
    </source>
</evidence>